<organism evidence="4 5">
    <name type="scientific">Hohaiivirga grylli</name>
    <dbReference type="NCBI Taxonomy" id="3133970"/>
    <lineage>
        <taxon>Bacteria</taxon>
        <taxon>Pseudomonadati</taxon>
        <taxon>Pseudomonadota</taxon>
        <taxon>Alphaproteobacteria</taxon>
        <taxon>Hyphomicrobiales</taxon>
        <taxon>Methylobacteriaceae</taxon>
        <taxon>Hohaiivirga</taxon>
    </lineage>
</organism>
<keyword evidence="5" id="KW-1185">Reference proteome</keyword>
<dbReference type="PROSITE" id="PS00380">
    <property type="entry name" value="RHODANESE_1"/>
    <property type="match status" value="1"/>
</dbReference>
<dbReference type="InterPro" id="IPR045078">
    <property type="entry name" value="TST/MPST-like"/>
</dbReference>
<dbReference type="PANTHER" id="PTHR11364">
    <property type="entry name" value="THIOSULFATE SULFERTANSFERASE"/>
    <property type="match status" value="1"/>
</dbReference>
<proteinExistence type="predicted"/>
<dbReference type="Pfam" id="PF00581">
    <property type="entry name" value="Rhodanese"/>
    <property type="match status" value="2"/>
</dbReference>
<evidence type="ECO:0000313" key="5">
    <source>
        <dbReference type="Proteomes" id="UP001418637"/>
    </source>
</evidence>
<dbReference type="NCBIfam" id="NF008557">
    <property type="entry name" value="PRK11493.1"/>
    <property type="match status" value="1"/>
</dbReference>
<keyword evidence="2" id="KW-0677">Repeat</keyword>
<reference evidence="4 5" key="1">
    <citation type="submission" date="2024-04" db="EMBL/GenBank/DDBJ databases">
        <title>A novel species isolated from cricket.</title>
        <authorList>
            <person name="Wang H.-C."/>
        </authorList>
    </citation>
    <scope>NUCLEOTIDE SEQUENCE [LARGE SCALE GENOMIC DNA]</scope>
    <source>
        <strain evidence="4 5">WL0021</strain>
    </source>
</reference>
<dbReference type="InterPro" id="IPR036873">
    <property type="entry name" value="Rhodanese-like_dom_sf"/>
</dbReference>
<sequence>MMTFPFVSAQWLHQRLNDPSLVVVDGSWYLPAMERDANAEYLEGHIPGAVRVDIDDIKDKSSSLPHMLPSPEDFATYAGQLGISEVSTIVVYDGLGLFAAPRVRWMFQIFGAITVYILEGGLPAWKEAGFPLEKGEAPQRQPKTFVPRFRKTRVADVDMVQQAISQNIAQIVDARSPERFRGEAAEPRPGLRSGHIPGSKNLPATALTVDGKLNKLKSPAEIKTLANQAAINLDSPIITSCGSGVTAAIVSLALETIQHEPRALYDGSWTEWGSRSELPIEPATK</sequence>
<dbReference type="CDD" id="cd01449">
    <property type="entry name" value="TST_Repeat_2"/>
    <property type="match status" value="1"/>
</dbReference>
<feature type="domain" description="Rhodanese" evidence="3">
    <location>
        <begin position="17"/>
        <end position="134"/>
    </location>
</feature>
<evidence type="ECO:0000259" key="3">
    <source>
        <dbReference type="PROSITE" id="PS50206"/>
    </source>
</evidence>
<evidence type="ECO:0000256" key="2">
    <source>
        <dbReference type="ARBA" id="ARBA00022737"/>
    </source>
</evidence>
<accession>A0ABV0BKB6</accession>
<dbReference type="InterPro" id="IPR001307">
    <property type="entry name" value="Thiosulphate_STrfase_CS"/>
</dbReference>
<dbReference type="Gene3D" id="3.40.250.10">
    <property type="entry name" value="Rhodanese-like domain"/>
    <property type="match status" value="2"/>
</dbReference>
<dbReference type="Proteomes" id="UP001418637">
    <property type="component" value="Unassembled WGS sequence"/>
</dbReference>
<name>A0ABV0BKB6_9HYPH</name>
<feature type="domain" description="Rhodanese" evidence="3">
    <location>
        <begin position="169"/>
        <end position="281"/>
    </location>
</feature>
<dbReference type="EMBL" id="JBBYXI010000002">
    <property type="protein sequence ID" value="MEN3930721.1"/>
    <property type="molecule type" value="Genomic_DNA"/>
</dbReference>
<protein>
    <submittedName>
        <fullName evidence="4">3-mercaptopyruvate sulfurtransferase</fullName>
        <ecNumber evidence="4">2.8.1.2</ecNumber>
    </submittedName>
</protein>
<evidence type="ECO:0000313" key="4">
    <source>
        <dbReference type="EMBL" id="MEN3930721.1"/>
    </source>
</evidence>
<dbReference type="InterPro" id="IPR001763">
    <property type="entry name" value="Rhodanese-like_dom"/>
</dbReference>
<dbReference type="PANTHER" id="PTHR11364:SF27">
    <property type="entry name" value="SULFURTRANSFERASE"/>
    <property type="match status" value="1"/>
</dbReference>
<gene>
    <name evidence="4" type="primary">sseA</name>
    <name evidence="4" type="ORF">WJT86_06545</name>
</gene>
<evidence type="ECO:0000256" key="1">
    <source>
        <dbReference type="ARBA" id="ARBA00022679"/>
    </source>
</evidence>
<keyword evidence="1 4" id="KW-0808">Transferase</keyword>
<dbReference type="PROSITE" id="PS50206">
    <property type="entry name" value="RHODANESE_3"/>
    <property type="match status" value="2"/>
</dbReference>
<comment type="caution">
    <text evidence="4">The sequence shown here is derived from an EMBL/GenBank/DDBJ whole genome shotgun (WGS) entry which is preliminary data.</text>
</comment>
<dbReference type="SMART" id="SM00450">
    <property type="entry name" value="RHOD"/>
    <property type="match status" value="2"/>
</dbReference>
<dbReference type="CDD" id="cd01448">
    <property type="entry name" value="TST_Repeat_1"/>
    <property type="match status" value="1"/>
</dbReference>
<dbReference type="EC" id="2.8.1.2" evidence="4"/>
<dbReference type="SUPFAM" id="SSF52821">
    <property type="entry name" value="Rhodanese/Cell cycle control phosphatase"/>
    <property type="match status" value="2"/>
</dbReference>
<dbReference type="GO" id="GO:0016784">
    <property type="term" value="F:3-mercaptopyruvate sulfurtransferase activity"/>
    <property type="evidence" value="ECO:0007669"/>
    <property type="project" value="UniProtKB-EC"/>
</dbReference>